<accession>A0ABV2QHL6</accession>
<dbReference type="InterPro" id="IPR013563">
    <property type="entry name" value="Oligopep_ABC_C"/>
</dbReference>
<dbReference type="InterPro" id="IPR027417">
    <property type="entry name" value="P-loop_NTPase"/>
</dbReference>
<feature type="domain" description="ABC transporter" evidence="8">
    <location>
        <begin position="20"/>
        <end position="268"/>
    </location>
</feature>
<dbReference type="EMBL" id="JBEPSH010000013">
    <property type="protein sequence ID" value="MET4580017.1"/>
    <property type="molecule type" value="Genomic_DNA"/>
</dbReference>
<gene>
    <name evidence="9" type="ORF">ABIE13_005155</name>
</gene>
<keyword evidence="6" id="KW-0067">ATP-binding</keyword>
<comment type="subcellular location">
    <subcellularLocation>
        <location evidence="1">Cell inner membrane</location>
        <topology evidence="1">Peripheral membrane protein</topology>
    </subcellularLocation>
</comment>
<name>A0ABV2QHL6_9BURK</name>
<keyword evidence="10" id="KW-1185">Reference proteome</keyword>
<dbReference type="Gene3D" id="3.40.50.300">
    <property type="entry name" value="P-loop containing nucleotide triphosphate hydrolases"/>
    <property type="match status" value="1"/>
</dbReference>
<keyword evidence="7" id="KW-0472">Membrane</keyword>
<dbReference type="InterPro" id="IPR050388">
    <property type="entry name" value="ABC_Ni/Peptide_Import"/>
</dbReference>
<evidence type="ECO:0000256" key="1">
    <source>
        <dbReference type="ARBA" id="ARBA00004417"/>
    </source>
</evidence>
<dbReference type="PROSITE" id="PS00211">
    <property type="entry name" value="ABC_TRANSPORTER_1"/>
    <property type="match status" value="1"/>
</dbReference>
<dbReference type="Proteomes" id="UP001549320">
    <property type="component" value="Unassembled WGS sequence"/>
</dbReference>
<dbReference type="PROSITE" id="PS50893">
    <property type="entry name" value="ABC_TRANSPORTER_2"/>
    <property type="match status" value="1"/>
</dbReference>
<evidence type="ECO:0000256" key="6">
    <source>
        <dbReference type="ARBA" id="ARBA00022840"/>
    </source>
</evidence>
<dbReference type="PANTHER" id="PTHR43297:SF2">
    <property type="entry name" value="DIPEPTIDE TRANSPORT ATP-BINDING PROTEIN DPPD"/>
    <property type="match status" value="1"/>
</dbReference>
<reference evidence="9 10" key="1">
    <citation type="submission" date="2024-06" db="EMBL/GenBank/DDBJ databases">
        <title>Sorghum-associated microbial communities from plants grown in Nebraska, USA.</title>
        <authorList>
            <person name="Schachtman D."/>
        </authorList>
    </citation>
    <scope>NUCLEOTIDE SEQUENCE [LARGE SCALE GENOMIC DNA]</scope>
    <source>
        <strain evidence="9 10">2709</strain>
    </source>
</reference>
<evidence type="ECO:0000256" key="3">
    <source>
        <dbReference type="ARBA" id="ARBA00022448"/>
    </source>
</evidence>
<keyword evidence="5" id="KW-0547">Nucleotide-binding</keyword>
<evidence type="ECO:0000313" key="10">
    <source>
        <dbReference type="Proteomes" id="UP001549320"/>
    </source>
</evidence>
<protein>
    <submittedName>
        <fullName evidence="9">ABC-type dipeptide/oligopeptide/nickel transport system ATPase component</fullName>
    </submittedName>
</protein>
<dbReference type="SUPFAM" id="SSF52540">
    <property type="entry name" value="P-loop containing nucleoside triphosphate hydrolases"/>
    <property type="match status" value="1"/>
</dbReference>
<dbReference type="Pfam" id="PF08352">
    <property type="entry name" value="oligo_HPY"/>
    <property type="match status" value="1"/>
</dbReference>
<dbReference type="Pfam" id="PF00005">
    <property type="entry name" value="ABC_tran"/>
    <property type="match status" value="1"/>
</dbReference>
<evidence type="ECO:0000256" key="4">
    <source>
        <dbReference type="ARBA" id="ARBA00022475"/>
    </source>
</evidence>
<comment type="similarity">
    <text evidence="2">Belongs to the ABC transporter superfamily.</text>
</comment>
<dbReference type="RefSeq" id="WP_354448621.1">
    <property type="nucleotide sequence ID" value="NZ_JBEPSH010000013.1"/>
</dbReference>
<dbReference type="PANTHER" id="PTHR43297">
    <property type="entry name" value="OLIGOPEPTIDE TRANSPORT ATP-BINDING PROTEIN APPD"/>
    <property type="match status" value="1"/>
</dbReference>
<evidence type="ECO:0000256" key="2">
    <source>
        <dbReference type="ARBA" id="ARBA00005417"/>
    </source>
</evidence>
<organism evidence="9 10">
    <name type="scientific">Ottowia thiooxydans</name>
    <dbReference type="NCBI Taxonomy" id="219182"/>
    <lineage>
        <taxon>Bacteria</taxon>
        <taxon>Pseudomonadati</taxon>
        <taxon>Pseudomonadota</taxon>
        <taxon>Betaproteobacteria</taxon>
        <taxon>Burkholderiales</taxon>
        <taxon>Comamonadaceae</taxon>
        <taxon>Ottowia</taxon>
    </lineage>
</organism>
<comment type="caution">
    <text evidence="9">The sequence shown here is derived from an EMBL/GenBank/DDBJ whole genome shotgun (WGS) entry which is preliminary data.</text>
</comment>
<evidence type="ECO:0000256" key="7">
    <source>
        <dbReference type="ARBA" id="ARBA00023136"/>
    </source>
</evidence>
<proteinExistence type="inferred from homology"/>
<keyword evidence="3" id="KW-0813">Transport</keyword>
<sequence length="293" mass="32384">MSNEHQPDHGVAKNGAKPLLQTEGLRVEYRSRNDSVTAVQNVSIVVREGESVALVGESGSGKSTVARAMLGLLPERIARIEAGRITIDGHDVTRYSNRQWEDMRGHPVAMVFQDPLSYLNPVMRVGRQIAESVERHDKATKDVQARVAELLELVRLPSTAARSYPHELSGGMRQRVLLAIALGCRPRLLIADEPTTALDVTTQAEILTLLRDLRQRLGMAMLLISHDLGVVWEECERVYVMFRSRIVESGATQQVLATPEHPYTRGLIQAAQAARSADGRFATIEGEYSTAQD</sequence>
<dbReference type="SMART" id="SM00382">
    <property type="entry name" value="AAA"/>
    <property type="match status" value="1"/>
</dbReference>
<dbReference type="InterPro" id="IPR003439">
    <property type="entry name" value="ABC_transporter-like_ATP-bd"/>
</dbReference>
<evidence type="ECO:0000313" key="9">
    <source>
        <dbReference type="EMBL" id="MET4580017.1"/>
    </source>
</evidence>
<dbReference type="InterPro" id="IPR003593">
    <property type="entry name" value="AAA+_ATPase"/>
</dbReference>
<evidence type="ECO:0000256" key="5">
    <source>
        <dbReference type="ARBA" id="ARBA00022741"/>
    </source>
</evidence>
<dbReference type="CDD" id="cd03257">
    <property type="entry name" value="ABC_NikE_OppD_transporters"/>
    <property type="match status" value="1"/>
</dbReference>
<keyword evidence="4" id="KW-1003">Cell membrane</keyword>
<evidence type="ECO:0000259" key="8">
    <source>
        <dbReference type="PROSITE" id="PS50893"/>
    </source>
</evidence>
<dbReference type="InterPro" id="IPR017871">
    <property type="entry name" value="ABC_transporter-like_CS"/>
</dbReference>